<dbReference type="OrthoDB" id="20689at2759"/>
<dbReference type="Proteomes" id="UP000189580">
    <property type="component" value="Chromosome b"/>
</dbReference>
<dbReference type="GeneID" id="30034179"/>
<evidence type="ECO:0000259" key="2">
    <source>
        <dbReference type="PROSITE" id="PS50238"/>
    </source>
</evidence>
<evidence type="ECO:0000313" key="4">
    <source>
        <dbReference type="Proteomes" id="UP000189580"/>
    </source>
</evidence>
<feature type="domain" description="Rho-GAP" evidence="2">
    <location>
        <begin position="1"/>
        <end position="70"/>
    </location>
</feature>
<dbReference type="EMBL" id="CP014503">
    <property type="protein sequence ID" value="ANB14680.1"/>
    <property type="molecule type" value="Genomic_DNA"/>
</dbReference>
<feature type="region of interest" description="Disordered" evidence="1">
    <location>
        <begin position="119"/>
        <end position="138"/>
    </location>
</feature>
<dbReference type="SUPFAM" id="SSF48350">
    <property type="entry name" value="GTPase activation domain, GAP"/>
    <property type="match status" value="1"/>
</dbReference>
<dbReference type="Gene3D" id="1.10.555.10">
    <property type="entry name" value="Rho GTPase activation protein"/>
    <property type="match status" value="1"/>
</dbReference>
<sequence>MEVLFYFLNWTASFSHIDEETGSKMDAHNLATVITPNILYIKEGGHEQGDAYFLSIESVNTLIEEQSRFAEVPVEVQVIYRESGLANASADITSKDVISKVEACIKQIGGVDAVVVNNSTSPSSGSTTPQNLEEPHRPLPIRVNTSDIAALPVPGQEASIKRVNKTEMSPVSP</sequence>
<dbReference type="InterPro" id="IPR008936">
    <property type="entry name" value="Rho_GTPase_activation_prot"/>
</dbReference>
<evidence type="ECO:0000256" key="1">
    <source>
        <dbReference type="SAM" id="MobiDB-lite"/>
    </source>
</evidence>
<dbReference type="InterPro" id="IPR000198">
    <property type="entry name" value="RhoGAP_dom"/>
</dbReference>
<name>A0A161HG70_9ASCO</name>
<dbReference type="RefSeq" id="XP_018737157.1">
    <property type="nucleotide sequence ID" value="XM_018879221.1"/>
</dbReference>
<dbReference type="PROSITE" id="PS50238">
    <property type="entry name" value="RHOGAP"/>
    <property type="match status" value="1"/>
</dbReference>
<reference evidence="3 4" key="1">
    <citation type="submission" date="2016-02" db="EMBL/GenBank/DDBJ databases">
        <title>Complete genome sequence and transcriptome regulation of the pentose utilising yeast Sugiyamaella lignohabitans.</title>
        <authorList>
            <person name="Bellasio M."/>
            <person name="Peymann A."/>
            <person name="Valli M."/>
            <person name="Sipitzky M."/>
            <person name="Graf A."/>
            <person name="Sauer M."/>
            <person name="Marx H."/>
            <person name="Mattanovich D."/>
        </authorList>
    </citation>
    <scope>NUCLEOTIDE SEQUENCE [LARGE SCALE GENOMIC DNA]</scope>
    <source>
        <strain evidence="3 4">CBS 10342</strain>
    </source>
</reference>
<dbReference type="AlphaFoldDB" id="A0A161HG70"/>
<organism evidence="3 4">
    <name type="scientific">Sugiyamaella lignohabitans</name>
    <dbReference type="NCBI Taxonomy" id="796027"/>
    <lineage>
        <taxon>Eukaryota</taxon>
        <taxon>Fungi</taxon>
        <taxon>Dikarya</taxon>
        <taxon>Ascomycota</taxon>
        <taxon>Saccharomycotina</taxon>
        <taxon>Dipodascomycetes</taxon>
        <taxon>Dipodascales</taxon>
        <taxon>Trichomonascaceae</taxon>
        <taxon>Sugiyamaella</taxon>
    </lineage>
</organism>
<feature type="compositionally biased region" description="Low complexity" evidence="1">
    <location>
        <begin position="119"/>
        <end position="129"/>
    </location>
</feature>
<evidence type="ECO:0000313" key="3">
    <source>
        <dbReference type="EMBL" id="ANB14680.1"/>
    </source>
</evidence>
<dbReference type="GO" id="GO:0007165">
    <property type="term" value="P:signal transduction"/>
    <property type="evidence" value="ECO:0007669"/>
    <property type="project" value="InterPro"/>
</dbReference>
<protein>
    <submittedName>
        <fullName evidence="3">Lrg1p</fullName>
    </submittedName>
</protein>
<dbReference type="KEGG" id="slb:AWJ20_2285"/>
<feature type="region of interest" description="Disordered" evidence="1">
    <location>
        <begin position="154"/>
        <end position="173"/>
    </location>
</feature>
<accession>A0A161HG70</accession>
<gene>
    <name evidence="3" type="primary">LRG1</name>
    <name evidence="3" type="ORF">AWJ20_2285</name>
</gene>
<proteinExistence type="predicted"/>
<keyword evidence="4" id="KW-1185">Reference proteome</keyword>